<dbReference type="STRING" id="1321606.SAMD00020551_3176"/>
<dbReference type="Proteomes" id="UP000031014">
    <property type="component" value="Unassembled WGS sequence"/>
</dbReference>
<evidence type="ECO:0008006" key="3">
    <source>
        <dbReference type="Google" id="ProtNLM"/>
    </source>
</evidence>
<evidence type="ECO:0000313" key="1">
    <source>
        <dbReference type="EMBL" id="GAM15020.1"/>
    </source>
</evidence>
<dbReference type="RefSeq" id="WP_041966708.1">
    <property type="nucleotide sequence ID" value="NZ_BASE01000072.1"/>
</dbReference>
<name>A0A0A8X4X5_MESS1</name>
<dbReference type="InterPro" id="IPR017263">
    <property type="entry name" value="UCP037692"/>
</dbReference>
<dbReference type="AlphaFoldDB" id="A0A0A8X4X5"/>
<reference evidence="1 2" key="1">
    <citation type="submission" date="2013-06" db="EMBL/GenBank/DDBJ databases">
        <title>Whole genome shotgun sequence of Bacillus selenatarsenatis SF-1.</title>
        <authorList>
            <person name="Kuroda M."/>
            <person name="Sei K."/>
            <person name="Yamashita M."/>
            <person name="Ike M."/>
        </authorList>
    </citation>
    <scope>NUCLEOTIDE SEQUENCE [LARGE SCALE GENOMIC DNA]</scope>
    <source>
        <strain evidence="1 2">SF-1</strain>
    </source>
</reference>
<organism evidence="1 2">
    <name type="scientific">Mesobacillus selenatarsenatis (strain DSM 18680 / JCM 14380 / FERM P-15431 / SF-1)</name>
    <dbReference type="NCBI Taxonomy" id="1321606"/>
    <lineage>
        <taxon>Bacteria</taxon>
        <taxon>Bacillati</taxon>
        <taxon>Bacillota</taxon>
        <taxon>Bacilli</taxon>
        <taxon>Bacillales</taxon>
        <taxon>Bacillaceae</taxon>
        <taxon>Mesobacillus</taxon>
    </lineage>
</organism>
<evidence type="ECO:0000313" key="2">
    <source>
        <dbReference type="Proteomes" id="UP000031014"/>
    </source>
</evidence>
<protein>
    <recommendedName>
        <fullName evidence="3">YheE</fullName>
    </recommendedName>
</protein>
<dbReference type="EMBL" id="BASE01000072">
    <property type="protein sequence ID" value="GAM15020.1"/>
    <property type="molecule type" value="Genomic_DNA"/>
</dbReference>
<comment type="caution">
    <text evidence="1">The sequence shown here is derived from an EMBL/GenBank/DDBJ whole genome shotgun (WGS) entry which is preliminary data.</text>
</comment>
<proteinExistence type="predicted"/>
<sequence>MITHFQFKSLFENKDMPGWHFSFYFNKQKFTGIYHQNGDIEWTSEEPSDEHIHQLKEQIHELMLFHVYDK</sequence>
<gene>
    <name evidence="1" type="ORF">SAMD00020551_3176</name>
</gene>
<keyword evidence="2" id="KW-1185">Reference proteome</keyword>
<accession>A0A0A8X4X5</accession>
<dbReference type="Pfam" id="PF17277">
    <property type="entry name" value="DUF5342"/>
    <property type="match status" value="1"/>
</dbReference>
<dbReference type="OrthoDB" id="2736244at2"/>
<dbReference type="PIRSF" id="PIRSF037692">
    <property type="entry name" value="UCP037692"/>
    <property type="match status" value="1"/>
</dbReference>